<reference evidence="2 3" key="1">
    <citation type="journal article" date="2005" name="Science">
        <title>Comparative genomics of trypanosomatid parasitic protozoa.</title>
        <authorList>
            <person name="El-Sayed N.M."/>
            <person name="Myler P.J."/>
            <person name="Blandin G."/>
            <person name="Berriman M."/>
            <person name="Crabtree J."/>
            <person name="Aggarwal G."/>
            <person name="Caler E."/>
            <person name="Renauld H."/>
            <person name="Worthey E.A."/>
            <person name="Hertz-Fowler C."/>
            <person name="Ghedin E."/>
            <person name="Peacock C."/>
            <person name="Bartholomeu D.C."/>
            <person name="Haas B.J."/>
            <person name="Tran A.N."/>
            <person name="Wortman J.R."/>
            <person name="Alsmark U.C."/>
            <person name="Angiuoli S."/>
            <person name="Anupama A."/>
            <person name="Badger J."/>
            <person name="Bringaud F."/>
            <person name="Cadag E."/>
            <person name="Carlton J.M."/>
            <person name="Cerqueira G.C."/>
            <person name="Creasy T."/>
            <person name="Delcher A.L."/>
            <person name="Djikeng A."/>
            <person name="Embley T.M."/>
            <person name="Hauser C."/>
            <person name="Ivens A.C."/>
            <person name="Kummerfeld S.K."/>
            <person name="Pereira-Leal J.B."/>
            <person name="Nilsson D."/>
            <person name="Peterson J."/>
            <person name="Salzberg S.L."/>
            <person name="Shallom J."/>
            <person name="Silva J.C."/>
            <person name="Sundaram J."/>
            <person name="Westenberger S."/>
            <person name="White O."/>
            <person name="Melville S.E."/>
            <person name="Donelson J.E."/>
            <person name="Andersson B."/>
            <person name="Stuart K.D."/>
            <person name="Hall N."/>
        </authorList>
    </citation>
    <scope>NUCLEOTIDE SEQUENCE [LARGE SCALE GENOMIC DNA]</scope>
    <source>
        <strain evidence="2 3">927/4 GUTat10.1</strain>
    </source>
</reference>
<name>Q384R9_TRYB2</name>
<dbReference type="VEuPathDB" id="TriTrypDB:Tb11.02.5360"/>
<dbReference type="EMBL" id="CH464491">
    <property type="protein sequence ID" value="EAN79712.1"/>
    <property type="molecule type" value="Genomic_DNA"/>
</dbReference>
<keyword evidence="3" id="KW-1185">Reference proteome</keyword>
<organism evidence="2 3">
    <name type="scientific">Trypanosoma brucei brucei (strain 927/4 GUTat10.1)</name>
    <dbReference type="NCBI Taxonomy" id="185431"/>
    <lineage>
        <taxon>Eukaryota</taxon>
        <taxon>Discoba</taxon>
        <taxon>Euglenozoa</taxon>
        <taxon>Kinetoplastea</taxon>
        <taxon>Metakinetoplastina</taxon>
        <taxon>Trypanosomatida</taxon>
        <taxon>Trypanosomatidae</taxon>
        <taxon>Trypanosoma</taxon>
    </lineage>
</organism>
<dbReference type="OrthoDB" id="270019at2759"/>
<feature type="transmembrane region" description="Helical" evidence="1">
    <location>
        <begin position="198"/>
        <end position="218"/>
    </location>
</feature>
<dbReference type="KEGG" id="tbr:Tb11.02.5360"/>
<feature type="transmembrane region" description="Helical" evidence="1">
    <location>
        <begin position="59"/>
        <end position="78"/>
    </location>
</feature>
<dbReference type="GeneID" id="3665571"/>
<evidence type="ECO:0000313" key="2">
    <source>
        <dbReference type="EMBL" id="EAN79712.1"/>
    </source>
</evidence>
<dbReference type="VEuPathDB" id="TriTrypDB:Tb11.02.5360b"/>
<gene>
    <name evidence="2" type="ORF">Tb11.02.5360</name>
</gene>
<dbReference type="AlphaFoldDB" id="Q384R9"/>
<feature type="transmembrane region" description="Helical" evidence="1">
    <location>
        <begin position="155"/>
        <end position="178"/>
    </location>
</feature>
<dbReference type="InParanoid" id="Q384R9"/>
<feature type="transmembrane region" description="Helical" evidence="1">
    <location>
        <begin position="230"/>
        <end position="251"/>
    </location>
</feature>
<feature type="transmembrane region" description="Helical" evidence="1">
    <location>
        <begin position="130"/>
        <end position="149"/>
    </location>
</feature>
<evidence type="ECO:0000313" key="3">
    <source>
        <dbReference type="Proteomes" id="UP000008524"/>
    </source>
</evidence>
<dbReference type="STRING" id="185431.Q384R9"/>
<dbReference type="Proteomes" id="UP000008524">
    <property type="component" value="Chromosome 11"/>
</dbReference>
<dbReference type="eggNOG" id="ENOG502S49I">
    <property type="taxonomic scope" value="Eukaryota"/>
</dbReference>
<dbReference type="RefSeq" id="XP_828824.1">
    <property type="nucleotide sequence ID" value="XM_823731.1"/>
</dbReference>
<proteinExistence type="predicted"/>
<evidence type="ECO:0000256" key="1">
    <source>
        <dbReference type="SAM" id="Phobius"/>
    </source>
</evidence>
<protein>
    <submittedName>
        <fullName evidence="2">Uncharacterized protein</fullName>
    </submittedName>
</protein>
<keyword evidence="1" id="KW-0472">Membrane</keyword>
<keyword evidence="1" id="KW-0812">Transmembrane</keyword>
<accession>Q384R9</accession>
<keyword evidence="1" id="KW-1133">Transmembrane helix</keyword>
<sequence>MGSDDSELEVLQDPSSYTKSIQKDNGARWVRGLTPIETNDSVKLTTAPSSTRSWVLRCMRHWLLVPVILGVCCLLALAMDMADMWMTHGTTYLERRRHPLDFPLNEDELRGFTALQGESLMHHLSRVRRIWCVSVLSTLFSLAISWRIGIAARDFLALCGVGVSILSLLATGGQWILLWTACDTKPKRGNIECKAPFVLYWCLTVARMCGPLLAVWFTASVFDDVRGYRFFWKIFLALPVFAYVSGAALLANCCKRGGGSPSCDGEHAVYRWCSVATLLSWTQLVVSCWAQHRFNVVLMVKPHNE</sequence>
<reference evidence="2 3" key="2">
    <citation type="journal article" date="2005" name="Science">
        <title>The genome of the African trypanosome Trypanosoma brucei.</title>
        <authorList>
            <person name="Berriman M."/>
            <person name="Ghedin E."/>
            <person name="Hertz-Fowler C."/>
            <person name="Blandin G."/>
            <person name="Renauld H."/>
            <person name="Bartholomeu D.C."/>
            <person name="Lennard N.J."/>
            <person name="Caler E."/>
            <person name="Hamlin N.E."/>
            <person name="Haas B."/>
            <person name="Bohme U."/>
            <person name="Hannick L."/>
            <person name="Aslett M.A."/>
            <person name="Shallom J."/>
            <person name="Marcello L."/>
            <person name="Hou L."/>
            <person name="Wickstead B."/>
            <person name="Alsmark U.C."/>
            <person name="Arrowsmith C."/>
            <person name="Atkin R.J."/>
            <person name="Barron A.J."/>
            <person name="Bringaud F."/>
            <person name="Brooks K."/>
            <person name="Carrington M."/>
            <person name="Cherevach I."/>
            <person name="Chillingworth T.J."/>
            <person name="Churcher C."/>
            <person name="Clark L.N."/>
            <person name="Corton C.H."/>
            <person name="Cronin A."/>
            <person name="Davies R.M."/>
            <person name="Doggett J."/>
            <person name="Djikeng A."/>
            <person name="Feldblyum T."/>
            <person name="Field M.C."/>
            <person name="Fraser A."/>
            <person name="Goodhead I."/>
            <person name="Hance Z."/>
            <person name="Harper D."/>
            <person name="Harris B.R."/>
            <person name="Hauser H."/>
            <person name="Hostetler J."/>
            <person name="Ivens A."/>
            <person name="Jagels K."/>
            <person name="Johnson D."/>
            <person name="Johnson J."/>
            <person name="Jones K."/>
            <person name="Kerhornou A.X."/>
            <person name="Koo H."/>
            <person name="Larke N."/>
            <person name="Landfear S."/>
            <person name="Larkin C."/>
            <person name="Leech V."/>
            <person name="Line A."/>
            <person name="Lord A."/>
            <person name="Macleod A."/>
            <person name="Mooney P.J."/>
            <person name="Moule S."/>
            <person name="Martin D.M."/>
            <person name="Morgan G.W."/>
            <person name="Mungall K."/>
            <person name="Norbertczak H."/>
            <person name="Ormond D."/>
            <person name="Pai G."/>
            <person name="Peacock C.S."/>
            <person name="Peterson J."/>
            <person name="Quail M.A."/>
            <person name="Rabbinowitsch E."/>
            <person name="Rajandream M.A."/>
            <person name="Reitter C."/>
            <person name="Salzberg S.L."/>
            <person name="Sanders M."/>
            <person name="Schobel S."/>
            <person name="Sharp S."/>
            <person name="Simmonds M."/>
            <person name="Simpson A.J."/>
            <person name="Tallon L."/>
            <person name="Turner C.M."/>
            <person name="Tait A."/>
            <person name="Tivey A.R."/>
            <person name="Van Aken S."/>
            <person name="Walker D."/>
            <person name="Wanless D."/>
            <person name="Wang S."/>
            <person name="White B."/>
            <person name="White O."/>
            <person name="Whitehead S."/>
            <person name="Woodward J."/>
            <person name="Wortman J."/>
            <person name="Adams M.D."/>
            <person name="Embley T.M."/>
            <person name="Gull K."/>
            <person name="Ullu E."/>
            <person name="Barry J.D."/>
            <person name="Fairlamb A.H."/>
            <person name="Opperdoes F."/>
            <person name="Barrell B.G."/>
            <person name="Donelson J.E."/>
            <person name="Hall N."/>
            <person name="Fraser C.M."/>
            <person name="Melville S.E."/>
            <person name="El-Sayed N.M."/>
        </authorList>
    </citation>
    <scope>NUCLEOTIDE SEQUENCE [LARGE SCALE GENOMIC DNA]</scope>
    <source>
        <strain evidence="2 3">927/4 GUTat10.1</strain>
    </source>
</reference>
<dbReference type="PaxDb" id="5691-EAN79712"/>